<evidence type="ECO:0000256" key="7">
    <source>
        <dbReference type="ARBA" id="ARBA00037721"/>
    </source>
</evidence>
<comment type="similarity">
    <text evidence="2">Belongs to the 'phage' integrase family.</text>
</comment>
<dbReference type="CDD" id="cd01193">
    <property type="entry name" value="INT_IntI_C"/>
    <property type="match status" value="1"/>
</dbReference>
<dbReference type="PANTHER" id="PTHR30349:SF64">
    <property type="entry name" value="PROPHAGE INTEGRASE INTD-RELATED"/>
    <property type="match status" value="1"/>
</dbReference>
<keyword evidence="13" id="KW-1185">Reference proteome</keyword>
<dbReference type="NCBIfam" id="TIGR02249">
    <property type="entry name" value="integrase_gron"/>
    <property type="match status" value="1"/>
</dbReference>
<dbReference type="InterPro" id="IPR050090">
    <property type="entry name" value="Tyrosine_recombinase_XerCD"/>
</dbReference>
<dbReference type="InterPro" id="IPR004107">
    <property type="entry name" value="Integrase_SAM-like_N"/>
</dbReference>
<dbReference type="GO" id="GO:0006310">
    <property type="term" value="P:DNA recombination"/>
    <property type="evidence" value="ECO:0007669"/>
    <property type="project" value="UniProtKB-KW"/>
</dbReference>
<dbReference type="PANTHER" id="PTHR30349">
    <property type="entry name" value="PHAGE INTEGRASE-RELATED"/>
    <property type="match status" value="1"/>
</dbReference>
<reference evidence="12" key="1">
    <citation type="submission" date="2015-10" db="EMBL/GenBank/DDBJ databases">
        <title>Description of Candidatus Tenderia electrophaga gen. nov, sp. nov., an Uncultivated Electroautotroph from a Biocathode Enrichment.</title>
        <authorList>
            <person name="Eddie B.J."/>
            <person name="Malanoski A.P."/>
            <person name="Wang Z."/>
            <person name="Hall R.J."/>
            <person name="Oh S.D."/>
            <person name="Heiner C."/>
            <person name="Lin B."/>
            <person name="Strycharz-Glaven S.M."/>
        </authorList>
    </citation>
    <scope>NUCLEOTIDE SEQUENCE [LARGE SCALE GENOMIC DNA]</scope>
    <source>
        <strain evidence="12">NRL1</strain>
    </source>
</reference>
<dbReference type="STRING" id="1748243.Tel_14080"/>
<dbReference type="InterPro" id="IPR013762">
    <property type="entry name" value="Integrase-like_cat_sf"/>
</dbReference>
<dbReference type="GO" id="GO:0005737">
    <property type="term" value="C:cytoplasm"/>
    <property type="evidence" value="ECO:0007669"/>
    <property type="project" value="UniProtKB-SubCell"/>
</dbReference>
<feature type="domain" description="Core-binding (CB)" evidence="11">
    <location>
        <begin position="2"/>
        <end position="89"/>
    </location>
</feature>
<evidence type="ECO:0000256" key="3">
    <source>
        <dbReference type="ARBA" id="ARBA00022490"/>
    </source>
</evidence>
<accession>A0A0S2TGA3</accession>
<feature type="domain" description="Tyr recombinase" evidence="10">
    <location>
        <begin position="107"/>
        <end position="320"/>
    </location>
</feature>
<dbReference type="SUPFAM" id="SSF56349">
    <property type="entry name" value="DNA breaking-rejoining enzymes"/>
    <property type="match status" value="1"/>
</dbReference>
<dbReference type="InterPro" id="IPR044068">
    <property type="entry name" value="CB"/>
</dbReference>
<keyword evidence="6" id="KW-0233">DNA recombination</keyword>
<comment type="subcellular location">
    <subcellularLocation>
        <location evidence="1">Cytoplasm</location>
    </subcellularLocation>
</comment>
<sequence>MGNTSDYGSPFLNSIAAAMRSRYYSIRTETVYIDWIKRFILFHKKRHPSELDESDVARFLSFLANQRNVAPATQKQALNALNFLYKVILERPLGQINGVARPRKATKLPVVFTMAEVTAVLRELNGWHWLAACLMYGSGLRLMECLRLRVMNLNFDHRAIYIFDGKGNKNRVVTLPDDLTLPLRRHLAAVKNTYEKDIREGFGAVYLPYALNRKYPHAAREWAWQYVFPSTQRGIDPRSGIERRHHVDEKTLQRAVKRAIRKAGIHKPASCHTFRHSFATHLLERGMDIRTVQEQLGHNDVRTTQIYTHVLKRGGNAVISPLNALLGGKEIKEPSAPYFSPQRGNNSCSISRWSRMRATTKSTRSSIVSGF</sequence>
<evidence type="ECO:0000259" key="10">
    <source>
        <dbReference type="PROSITE" id="PS51898"/>
    </source>
</evidence>
<organism evidence="12 13">
    <name type="scientific">Candidatus Tenderia electrophaga</name>
    <dbReference type="NCBI Taxonomy" id="1748243"/>
    <lineage>
        <taxon>Bacteria</taxon>
        <taxon>Pseudomonadati</taxon>
        <taxon>Pseudomonadota</taxon>
        <taxon>Gammaproteobacteria</taxon>
        <taxon>Candidatus Tenderiales</taxon>
        <taxon>Candidatus Tenderiaceae</taxon>
        <taxon>Candidatus Tenderia</taxon>
    </lineage>
</organism>
<comment type="function">
    <text evidence="7">Site-specific tyrosine recombinase, which acts by catalyzing the cutting and rejoining of the recombining DNA molecules. The XerC-XerD complex is essential to convert dimers of the bacterial chromosome into monomers to permit their segregation at cell division. It also contributes to the segregational stability of plasmids.</text>
</comment>
<dbReference type="InterPro" id="IPR002104">
    <property type="entry name" value="Integrase_catalytic"/>
</dbReference>
<evidence type="ECO:0000256" key="1">
    <source>
        <dbReference type="ARBA" id="ARBA00004496"/>
    </source>
</evidence>
<dbReference type="KEGG" id="tee:Tel_14080"/>
<dbReference type="InterPro" id="IPR011946">
    <property type="entry name" value="Integrase_integron-type"/>
</dbReference>
<dbReference type="AlphaFoldDB" id="A0A0S2TGA3"/>
<dbReference type="Gene3D" id="1.10.443.10">
    <property type="entry name" value="Intergrase catalytic core"/>
    <property type="match status" value="1"/>
</dbReference>
<name>A0A0S2TGA3_9GAMM</name>
<dbReference type="Pfam" id="PF13495">
    <property type="entry name" value="Phage_int_SAM_4"/>
    <property type="match status" value="1"/>
</dbReference>
<evidence type="ECO:0000313" key="13">
    <source>
        <dbReference type="Proteomes" id="UP000055136"/>
    </source>
</evidence>
<gene>
    <name evidence="12" type="ORF">Tel_14080</name>
</gene>
<evidence type="ECO:0000256" key="4">
    <source>
        <dbReference type="ARBA" id="ARBA00022908"/>
    </source>
</evidence>
<dbReference type="Gene3D" id="1.10.150.130">
    <property type="match status" value="1"/>
</dbReference>
<evidence type="ECO:0000256" key="6">
    <source>
        <dbReference type="ARBA" id="ARBA00023172"/>
    </source>
</evidence>
<comment type="subunit">
    <text evidence="8">Forms a cyclic heterotetrameric complex composed of two molecules of XerC and two molecules of XerD.</text>
</comment>
<evidence type="ECO:0000256" key="5">
    <source>
        <dbReference type="ARBA" id="ARBA00023125"/>
    </source>
</evidence>
<keyword evidence="5 9" id="KW-0238">DNA-binding</keyword>
<evidence type="ECO:0000313" key="12">
    <source>
        <dbReference type="EMBL" id="ALP54174.1"/>
    </source>
</evidence>
<proteinExistence type="inferred from homology"/>
<dbReference type="InterPro" id="IPR011010">
    <property type="entry name" value="DNA_brk_join_enz"/>
</dbReference>
<dbReference type="FunFam" id="1.10.443.10:FF:000007">
    <property type="entry name" value="Tyrosine recombinase XerC"/>
    <property type="match status" value="1"/>
</dbReference>
<protein>
    <submittedName>
        <fullName evidence="12">Integrase</fullName>
    </submittedName>
</protein>
<keyword evidence="4" id="KW-0229">DNA integration</keyword>
<keyword evidence="3" id="KW-0963">Cytoplasm</keyword>
<dbReference type="EMBL" id="CP013099">
    <property type="protein sequence ID" value="ALP54174.1"/>
    <property type="molecule type" value="Genomic_DNA"/>
</dbReference>
<evidence type="ECO:0000259" key="11">
    <source>
        <dbReference type="PROSITE" id="PS51900"/>
    </source>
</evidence>
<dbReference type="PROSITE" id="PS51898">
    <property type="entry name" value="TYR_RECOMBINASE"/>
    <property type="match status" value="1"/>
</dbReference>
<evidence type="ECO:0000256" key="9">
    <source>
        <dbReference type="PROSITE-ProRule" id="PRU01248"/>
    </source>
</evidence>
<dbReference type="Proteomes" id="UP000055136">
    <property type="component" value="Chromosome"/>
</dbReference>
<dbReference type="Pfam" id="PF00589">
    <property type="entry name" value="Phage_integrase"/>
    <property type="match status" value="1"/>
</dbReference>
<dbReference type="GO" id="GO:0003677">
    <property type="term" value="F:DNA binding"/>
    <property type="evidence" value="ECO:0007669"/>
    <property type="project" value="UniProtKB-UniRule"/>
</dbReference>
<dbReference type="PROSITE" id="PS51900">
    <property type="entry name" value="CB"/>
    <property type="match status" value="1"/>
</dbReference>
<evidence type="ECO:0000256" key="8">
    <source>
        <dbReference type="ARBA" id="ARBA00038613"/>
    </source>
</evidence>
<dbReference type="InterPro" id="IPR010998">
    <property type="entry name" value="Integrase_recombinase_N"/>
</dbReference>
<evidence type="ECO:0000256" key="2">
    <source>
        <dbReference type="ARBA" id="ARBA00008857"/>
    </source>
</evidence>
<dbReference type="GO" id="GO:0015074">
    <property type="term" value="P:DNA integration"/>
    <property type="evidence" value="ECO:0007669"/>
    <property type="project" value="UniProtKB-KW"/>
</dbReference>